<dbReference type="SUPFAM" id="SSF52490">
    <property type="entry name" value="Tubulin nucleotide-binding domain-like"/>
    <property type="match status" value="1"/>
</dbReference>
<evidence type="ECO:0000256" key="6">
    <source>
        <dbReference type="ARBA" id="ARBA00049117"/>
    </source>
</evidence>
<evidence type="ECO:0000259" key="7">
    <source>
        <dbReference type="Pfam" id="PF03953"/>
    </source>
</evidence>
<evidence type="ECO:0000256" key="5">
    <source>
        <dbReference type="ARBA" id="ARBA00023134"/>
    </source>
</evidence>
<dbReference type="AlphaFoldDB" id="A0A8E0S147"/>
<dbReference type="EMBL" id="LUCM01002213">
    <property type="protein sequence ID" value="KAA0197704.1"/>
    <property type="molecule type" value="Genomic_DNA"/>
</dbReference>
<dbReference type="InterPro" id="IPR008280">
    <property type="entry name" value="Tub_FtsZ_C"/>
</dbReference>
<evidence type="ECO:0000256" key="1">
    <source>
        <dbReference type="ARBA" id="ARBA00009636"/>
    </source>
</evidence>
<proteinExistence type="inferred from homology"/>
<evidence type="ECO:0000313" key="9">
    <source>
        <dbReference type="Proteomes" id="UP000728185"/>
    </source>
</evidence>
<organism evidence="8 9">
    <name type="scientific">Fasciolopsis buskii</name>
    <dbReference type="NCBI Taxonomy" id="27845"/>
    <lineage>
        <taxon>Eukaryota</taxon>
        <taxon>Metazoa</taxon>
        <taxon>Spiralia</taxon>
        <taxon>Lophotrochozoa</taxon>
        <taxon>Platyhelminthes</taxon>
        <taxon>Trematoda</taxon>
        <taxon>Digenea</taxon>
        <taxon>Plagiorchiida</taxon>
        <taxon>Echinostomata</taxon>
        <taxon>Echinostomatoidea</taxon>
        <taxon>Fasciolidae</taxon>
        <taxon>Fasciolopsis</taxon>
    </lineage>
</organism>
<evidence type="ECO:0000256" key="3">
    <source>
        <dbReference type="ARBA" id="ARBA00022741"/>
    </source>
</evidence>
<evidence type="ECO:0000313" key="8">
    <source>
        <dbReference type="EMBL" id="KAA0197704.1"/>
    </source>
</evidence>
<dbReference type="InterPro" id="IPR036525">
    <property type="entry name" value="Tubulin/FtsZ_GTPase_sf"/>
</dbReference>
<dbReference type="GO" id="GO:0007017">
    <property type="term" value="P:microtubule-based process"/>
    <property type="evidence" value="ECO:0007669"/>
    <property type="project" value="InterPro"/>
</dbReference>
<evidence type="ECO:0000256" key="2">
    <source>
        <dbReference type="ARBA" id="ARBA00022701"/>
    </source>
</evidence>
<dbReference type="GO" id="GO:0016787">
    <property type="term" value="F:hydrolase activity"/>
    <property type="evidence" value="ECO:0007669"/>
    <property type="project" value="UniProtKB-KW"/>
</dbReference>
<keyword evidence="9" id="KW-1185">Reference proteome</keyword>
<reference evidence="8" key="1">
    <citation type="submission" date="2019-05" db="EMBL/GenBank/DDBJ databases">
        <title>Annotation for the trematode Fasciolopsis buski.</title>
        <authorList>
            <person name="Choi Y.-J."/>
        </authorList>
    </citation>
    <scope>NUCLEOTIDE SEQUENCE</scope>
    <source>
        <strain evidence="8">HT</strain>
        <tissue evidence="8">Whole worm</tissue>
    </source>
</reference>
<dbReference type="InterPro" id="IPR000217">
    <property type="entry name" value="Tubulin"/>
</dbReference>
<dbReference type="PANTHER" id="PTHR11588">
    <property type="entry name" value="TUBULIN"/>
    <property type="match status" value="1"/>
</dbReference>
<gene>
    <name evidence="8" type="ORF">FBUS_03212</name>
</gene>
<dbReference type="SUPFAM" id="SSF55307">
    <property type="entry name" value="Tubulin C-terminal domain-like"/>
    <property type="match status" value="1"/>
</dbReference>
<dbReference type="InterPro" id="IPR018316">
    <property type="entry name" value="Tubulin/FtsZ_2-layer-sand-dom"/>
</dbReference>
<comment type="catalytic activity">
    <reaction evidence="6">
        <text>GTP + H2O = GDP + phosphate + H(+)</text>
        <dbReference type="Rhea" id="RHEA:19669"/>
        <dbReference type="ChEBI" id="CHEBI:15377"/>
        <dbReference type="ChEBI" id="CHEBI:15378"/>
        <dbReference type="ChEBI" id="CHEBI:37565"/>
        <dbReference type="ChEBI" id="CHEBI:43474"/>
        <dbReference type="ChEBI" id="CHEBI:58189"/>
    </reaction>
    <physiologicalReaction direction="left-to-right" evidence="6">
        <dbReference type="Rhea" id="RHEA:19670"/>
    </physiologicalReaction>
</comment>
<dbReference type="Proteomes" id="UP000728185">
    <property type="component" value="Unassembled WGS sequence"/>
</dbReference>
<accession>A0A8E0S147</accession>
<keyword evidence="5" id="KW-0342">GTP-binding</keyword>
<dbReference type="Gene3D" id="3.40.50.1440">
    <property type="entry name" value="Tubulin/FtsZ, GTPase domain"/>
    <property type="match status" value="1"/>
</dbReference>
<name>A0A8E0S147_9TREM</name>
<comment type="caution">
    <text evidence="8">The sequence shown here is derived from an EMBL/GenBank/DDBJ whole genome shotgun (WGS) entry which is preliminary data.</text>
</comment>
<sequence>MERLTVDYGTQAKLEFAVYPAPHILTAVVEPHNSIQTAHSTLEHSDCAFMNDNGAIYDICRLNLPIDCPTRINLNVLIGQAVNSIPAFLRFDGAVNVDLTEFQTNLVPYPRIHFPLSTYAPIISAEKAYHEQLTMNEITN</sequence>
<keyword evidence="3" id="KW-0547">Nucleotide-binding</keyword>
<dbReference type="GO" id="GO:0005200">
    <property type="term" value="F:structural constituent of cytoskeleton"/>
    <property type="evidence" value="ECO:0007669"/>
    <property type="project" value="InterPro"/>
</dbReference>
<dbReference type="PRINTS" id="PR01162">
    <property type="entry name" value="ALPHATUBULIN"/>
</dbReference>
<dbReference type="GO" id="GO:0005874">
    <property type="term" value="C:microtubule"/>
    <property type="evidence" value="ECO:0007669"/>
    <property type="project" value="UniProtKB-KW"/>
</dbReference>
<evidence type="ECO:0000256" key="4">
    <source>
        <dbReference type="ARBA" id="ARBA00022801"/>
    </source>
</evidence>
<dbReference type="Pfam" id="PF03953">
    <property type="entry name" value="Tubulin_C"/>
    <property type="match status" value="1"/>
</dbReference>
<dbReference type="Gene3D" id="3.30.1330.20">
    <property type="entry name" value="Tubulin/FtsZ, C-terminal domain"/>
    <property type="match status" value="1"/>
</dbReference>
<dbReference type="GO" id="GO:0005525">
    <property type="term" value="F:GTP binding"/>
    <property type="evidence" value="ECO:0007669"/>
    <property type="project" value="UniProtKB-KW"/>
</dbReference>
<feature type="domain" description="Tubulin/FtsZ 2-layer sandwich" evidence="7">
    <location>
        <begin position="110"/>
        <end position="140"/>
    </location>
</feature>
<comment type="similarity">
    <text evidence="1">Belongs to the tubulin family.</text>
</comment>
<dbReference type="InterPro" id="IPR002452">
    <property type="entry name" value="Alpha_tubulin"/>
</dbReference>
<protein>
    <submittedName>
        <fullName evidence="8">Tubulin alpha chain</fullName>
    </submittedName>
</protein>
<keyword evidence="2" id="KW-0493">Microtubule</keyword>
<dbReference type="OrthoDB" id="6271695at2759"/>
<dbReference type="PRINTS" id="PR01161">
    <property type="entry name" value="TUBULIN"/>
</dbReference>
<dbReference type="InterPro" id="IPR037103">
    <property type="entry name" value="Tubulin/FtsZ-like_C"/>
</dbReference>
<keyword evidence="4" id="KW-0378">Hydrolase</keyword>